<sequence>MFFWGKPKHSVLFQSLIDALHNEVGDGNVKLGTEVLSLACSFDEVPASGGWSISVDSKDGSSKELAKNQAFDAVIMTVIITDLYLSFRSSVHLISYLANWLLLICRVWVSCTNSGFMNIKCSHEPQ</sequence>
<dbReference type="AlphaFoldDB" id="A0A0A9D0C7"/>
<dbReference type="InterPro" id="IPR036188">
    <property type="entry name" value="FAD/NAD-bd_sf"/>
</dbReference>
<reference evidence="1" key="1">
    <citation type="submission" date="2014-09" db="EMBL/GenBank/DDBJ databases">
        <authorList>
            <person name="Magalhaes I.L.F."/>
            <person name="Oliveira U."/>
            <person name="Santos F.R."/>
            <person name="Vidigal T.H.D.A."/>
            <person name="Brescovit A.D."/>
            <person name="Santos A.J."/>
        </authorList>
    </citation>
    <scope>NUCLEOTIDE SEQUENCE</scope>
    <source>
        <tissue evidence="1">Shoot tissue taken approximately 20 cm above the soil surface</tissue>
    </source>
</reference>
<reference evidence="1" key="2">
    <citation type="journal article" date="2015" name="Data Brief">
        <title>Shoot transcriptome of the giant reed, Arundo donax.</title>
        <authorList>
            <person name="Barrero R.A."/>
            <person name="Guerrero F.D."/>
            <person name="Moolhuijzen P."/>
            <person name="Goolsby J.A."/>
            <person name="Tidwell J."/>
            <person name="Bellgard S.E."/>
            <person name="Bellgard M.I."/>
        </authorList>
    </citation>
    <scope>NUCLEOTIDE SEQUENCE</scope>
    <source>
        <tissue evidence="1">Shoot tissue taken approximately 20 cm above the soil surface</tissue>
    </source>
</reference>
<accession>A0A0A9D0C7</accession>
<protein>
    <submittedName>
        <fullName evidence="1">Protoporphyrinogen IX oxidase</fullName>
    </submittedName>
</protein>
<name>A0A0A9D0C7_ARUDO</name>
<dbReference type="EMBL" id="GBRH01220708">
    <property type="protein sequence ID" value="JAD77187.1"/>
    <property type="molecule type" value="Transcribed_RNA"/>
</dbReference>
<proteinExistence type="predicted"/>
<organism evidence="1">
    <name type="scientific">Arundo donax</name>
    <name type="common">Giant reed</name>
    <name type="synonym">Donax arundinaceus</name>
    <dbReference type="NCBI Taxonomy" id="35708"/>
    <lineage>
        <taxon>Eukaryota</taxon>
        <taxon>Viridiplantae</taxon>
        <taxon>Streptophyta</taxon>
        <taxon>Embryophyta</taxon>
        <taxon>Tracheophyta</taxon>
        <taxon>Spermatophyta</taxon>
        <taxon>Magnoliopsida</taxon>
        <taxon>Liliopsida</taxon>
        <taxon>Poales</taxon>
        <taxon>Poaceae</taxon>
        <taxon>PACMAD clade</taxon>
        <taxon>Arundinoideae</taxon>
        <taxon>Arundineae</taxon>
        <taxon>Arundo</taxon>
    </lineage>
</organism>
<dbReference type="Gene3D" id="3.50.50.60">
    <property type="entry name" value="FAD/NAD(P)-binding domain"/>
    <property type="match status" value="1"/>
</dbReference>
<evidence type="ECO:0000313" key="1">
    <source>
        <dbReference type="EMBL" id="JAD77187.1"/>
    </source>
</evidence>